<sequence>MALVYADNPTLNGRFSDVATEPCTMLMPIEGYEKMPLVSLEKAVKPLRLLVPDVQRTVWIVKQRCENPLDELSPDESASIMLYTTEGTCRDDSFYSILNSTLRTEDRTKLRPWFLYLKLVLTALSKLPPIERHTTVYRGIRLDMSREYPQGKTFVWWGFSSCTTSIDVLEQDLFLGKTGPRTVFIIECNSGKSIRRHSYIEKEKEVLLLPGIQLQIIACSSHSDDLHIIQLKEVKPPYHLLMPLPGHPSPEKASKKFFSMILPRPNEIYQNVELVERIAKFKPHSLIDLERQFLTNHDMNIVAEQAVINKQCTILYLPNNRIASQGVSILARALHDNTSLERLDIFSNCVGDVGVASLAQVLAENNSTLKSLKLGWNRITDKGVGYLAEMLKKNRTLIELSLPWNRISDKGVKQLADALTKHNTTLKKLSLDLNDLVSDASVNYFIDIMNQNQSLTALDVRYCKLLSRAAKTRLCEVAKLKKNFELGLSVRYDQLMRKSS</sequence>
<keyword evidence="9" id="KW-0521">NADP</keyword>
<dbReference type="Proteomes" id="UP000663860">
    <property type="component" value="Unassembled WGS sequence"/>
</dbReference>
<evidence type="ECO:0000256" key="4">
    <source>
        <dbReference type="ARBA" id="ARBA00022676"/>
    </source>
</evidence>
<dbReference type="InterPro" id="IPR000768">
    <property type="entry name" value="ART"/>
</dbReference>
<reference evidence="10" key="1">
    <citation type="submission" date="2021-02" db="EMBL/GenBank/DDBJ databases">
        <authorList>
            <person name="Nowell W R."/>
        </authorList>
    </citation>
    <scope>NUCLEOTIDE SEQUENCE</scope>
</reference>
<evidence type="ECO:0000256" key="2">
    <source>
        <dbReference type="ARBA" id="ARBA00022468"/>
    </source>
</evidence>
<dbReference type="InterPro" id="IPR027038">
    <property type="entry name" value="RanGap"/>
</dbReference>
<comment type="similarity">
    <text evidence="1 9">Belongs to the Arg-specific ADP-ribosyltransferase family.</text>
</comment>
<accession>A0A813N3D8</accession>
<dbReference type="AlphaFoldDB" id="A0A813N3D8"/>
<protein>
    <recommendedName>
        <fullName evidence="9">NAD(P)(+)--arginine ADP-ribosyltransferase</fullName>
        <ecNumber evidence="9">2.4.2.31</ecNumber>
    </recommendedName>
    <alternativeName>
        <fullName evidence="9">Mono(ADP-ribosyl)transferase</fullName>
    </alternativeName>
</protein>
<dbReference type="PANTHER" id="PTHR24113">
    <property type="entry name" value="RAN GTPASE-ACTIVATING PROTEIN 1"/>
    <property type="match status" value="1"/>
</dbReference>
<proteinExistence type="inferred from homology"/>
<dbReference type="PROSITE" id="PS51996">
    <property type="entry name" value="TR_MART"/>
    <property type="match status" value="1"/>
</dbReference>
<keyword evidence="9" id="KW-0520">NAD</keyword>
<dbReference type="Pfam" id="PF13516">
    <property type="entry name" value="LRR_6"/>
    <property type="match status" value="5"/>
</dbReference>
<dbReference type="PANTHER" id="PTHR24113:SF12">
    <property type="entry name" value="RAN GTPASE-ACTIVATING PROTEIN 1"/>
    <property type="match status" value="1"/>
</dbReference>
<dbReference type="GO" id="GO:0031267">
    <property type="term" value="F:small GTPase binding"/>
    <property type="evidence" value="ECO:0007669"/>
    <property type="project" value="TreeGrafter"/>
</dbReference>
<dbReference type="GO" id="GO:0106274">
    <property type="term" value="F:NAD+-protein-arginine ADP-ribosyltransferase activity"/>
    <property type="evidence" value="ECO:0007669"/>
    <property type="project" value="UniProtKB-EC"/>
</dbReference>
<keyword evidence="6" id="KW-0548">Nucleotidyltransferase</keyword>
<gene>
    <name evidence="10" type="ORF">IZO911_LOCUS2919</name>
</gene>
<dbReference type="InterPro" id="IPR032675">
    <property type="entry name" value="LRR_dom_sf"/>
</dbReference>
<dbReference type="InterPro" id="IPR001611">
    <property type="entry name" value="Leu-rich_rpt"/>
</dbReference>
<dbReference type="GO" id="GO:0048471">
    <property type="term" value="C:perinuclear region of cytoplasm"/>
    <property type="evidence" value="ECO:0007669"/>
    <property type="project" value="TreeGrafter"/>
</dbReference>
<comment type="catalytic activity">
    <reaction evidence="8 9">
        <text>L-arginyl-[protein] + NAD(+) = N(omega)-(ADP-D-ribosyl)-L-arginyl-[protein] + nicotinamide + H(+)</text>
        <dbReference type="Rhea" id="RHEA:19149"/>
        <dbReference type="Rhea" id="RHEA-COMP:10532"/>
        <dbReference type="Rhea" id="RHEA-COMP:15087"/>
        <dbReference type="ChEBI" id="CHEBI:15378"/>
        <dbReference type="ChEBI" id="CHEBI:17154"/>
        <dbReference type="ChEBI" id="CHEBI:29965"/>
        <dbReference type="ChEBI" id="CHEBI:57540"/>
        <dbReference type="ChEBI" id="CHEBI:142554"/>
        <dbReference type="EC" id="2.4.2.31"/>
    </reaction>
</comment>
<dbReference type="GO" id="GO:0005829">
    <property type="term" value="C:cytosol"/>
    <property type="evidence" value="ECO:0007669"/>
    <property type="project" value="TreeGrafter"/>
</dbReference>
<organism evidence="10 11">
    <name type="scientific">Adineta steineri</name>
    <dbReference type="NCBI Taxonomy" id="433720"/>
    <lineage>
        <taxon>Eukaryota</taxon>
        <taxon>Metazoa</taxon>
        <taxon>Spiralia</taxon>
        <taxon>Gnathifera</taxon>
        <taxon>Rotifera</taxon>
        <taxon>Eurotatoria</taxon>
        <taxon>Bdelloidea</taxon>
        <taxon>Adinetida</taxon>
        <taxon>Adinetidae</taxon>
        <taxon>Adineta</taxon>
    </lineage>
</organism>
<dbReference type="GO" id="GO:0016779">
    <property type="term" value="F:nucleotidyltransferase activity"/>
    <property type="evidence" value="ECO:0007669"/>
    <property type="project" value="UniProtKB-KW"/>
</dbReference>
<keyword evidence="2" id="KW-0343">GTPase activation</keyword>
<dbReference type="GO" id="GO:0005096">
    <property type="term" value="F:GTPase activator activity"/>
    <property type="evidence" value="ECO:0007669"/>
    <property type="project" value="UniProtKB-KW"/>
</dbReference>
<evidence type="ECO:0000256" key="9">
    <source>
        <dbReference type="RuleBase" id="RU361228"/>
    </source>
</evidence>
<evidence type="ECO:0000256" key="3">
    <source>
        <dbReference type="ARBA" id="ARBA00022614"/>
    </source>
</evidence>
<keyword evidence="5 9" id="KW-0808">Transferase</keyword>
<evidence type="ECO:0000313" key="11">
    <source>
        <dbReference type="Proteomes" id="UP000663860"/>
    </source>
</evidence>
<dbReference type="Gene3D" id="3.80.10.10">
    <property type="entry name" value="Ribonuclease Inhibitor"/>
    <property type="match status" value="2"/>
</dbReference>
<dbReference type="SMART" id="SM00368">
    <property type="entry name" value="LRR_RI"/>
    <property type="match status" value="4"/>
</dbReference>
<dbReference type="EC" id="2.4.2.31" evidence="9"/>
<keyword evidence="3" id="KW-0433">Leucine-rich repeat</keyword>
<dbReference type="Pfam" id="PF01129">
    <property type="entry name" value="ART"/>
    <property type="match status" value="1"/>
</dbReference>
<evidence type="ECO:0000256" key="7">
    <source>
        <dbReference type="ARBA" id="ARBA00022737"/>
    </source>
</evidence>
<evidence type="ECO:0000256" key="1">
    <source>
        <dbReference type="ARBA" id="ARBA00009558"/>
    </source>
</evidence>
<keyword evidence="4 9" id="KW-0328">Glycosyltransferase</keyword>
<dbReference type="SUPFAM" id="SSF52047">
    <property type="entry name" value="RNI-like"/>
    <property type="match status" value="1"/>
</dbReference>
<evidence type="ECO:0000256" key="6">
    <source>
        <dbReference type="ARBA" id="ARBA00022695"/>
    </source>
</evidence>
<dbReference type="GO" id="GO:0006913">
    <property type="term" value="P:nucleocytoplasmic transport"/>
    <property type="evidence" value="ECO:0007669"/>
    <property type="project" value="TreeGrafter"/>
</dbReference>
<dbReference type="Gene3D" id="3.90.176.10">
    <property type="entry name" value="Toxin ADP-ribosyltransferase, Chain A, domain 1"/>
    <property type="match status" value="1"/>
</dbReference>
<name>A0A813N3D8_9BILA</name>
<comment type="caution">
    <text evidence="10">The sequence shown here is derived from an EMBL/GenBank/DDBJ whole genome shotgun (WGS) entry which is preliminary data.</text>
</comment>
<dbReference type="GO" id="GO:0005634">
    <property type="term" value="C:nucleus"/>
    <property type="evidence" value="ECO:0007669"/>
    <property type="project" value="TreeGrafter"/>
</dbReference>
<dbReference type="SUPFAM" id="SSF56399">
    <property type="entry name" value="ADP-ribosylation"/>
    <property type="match status" value="1"/>
</dbReference>
<evidence type="ECO:0000256" key="5">
    <source>
        <dbReference type="ARBA" id="ARBA00022679"/>
    </source>
</evidence>
<evidence type="ECO:0000313" key="10">
    <source>
        <dbReference type="EMBL" id="CAF0731779.1"/>
    </source>
</evidence>
<evidence type="ECO:0000256" key="8">
    <source>
        <dbReference type="ARBA" id="ARBA00047597"/>
    </source>
</evidence>
<keyword evidence="7" id="KW-0677">Repeat</keyword>
<dbReference type="EMBL" id="CAJNOE010000014">
    <property type="protein sequence ID" value="CAF0731779.1"/>
    <property type="molecule type" value="Genomic_DNA"/>
</dbReference>